<sequence>MSVLRASRTYMVPVNTLRDRVFGKVDPETVVMGKVPLFDEFEEVNHFKAMADLGYGYTQQECIDVASQFAVQLGKRTVGTPLSMMWMKGFLKRWPEMRVVKSRALDHVMAKMASEKMVSNFLENYQKCLQKHDLQD</sequence>
<reference evidence="1" key="2">
    <citation type="submission" date="2020-11" db="EMBL/GenBank/DDBJ databases">
        <authorList>
            <person name="McCartney M.A."/>
            <person name="Auch B."/>
            <person name="Kono T."/>
            <person name="Mallez S."/>
            <person name="Becker A."/>
            <person name="Gohl D.M."/>
            <person name="Silverstein K.A.T."/>
            <person name="Koren S."/>
            <person name="Bechman K.B."/>
            <person name="Herman A."/>
            <person name="Abrahante J.E."/>
            <person name="Garbe J."/>
        </authorList>
    </citation>
    <scope>NUCLEOTIDE SEQUENCE</scope>
    <source>
        <strain evidence="1">Duluth1</strain>
        <tissue evidence="1">Whole animal</tissue>
    </source>
</reference>
<keyword evidence="2" id="KW-1185">Reference proteome</keyword>
<organism evidence="1 2">
    <name type="scientific">Dreissena polymorpha</name>
    <name type="common">Zebra mussel</name>
    <name type="synonym">Mytilus polymorpha</name>
    <dbReference type="NCBI Taxonomy" id="45954"/>
    <lineage>
        <taxon>Eukaryota</taxon>
        <taxon>Metazoa</taxon>
        <taxon>Spiralia</taxon>
        <taxon>Lophotrochozoa</taxon>
        <taxon>Mollusca</taxon>
        <taxon>Bivalvia</taxon>
        <taxon>Autobranchia</taxon>
        <taxon>Heteroconchia</taxon>
        <taxon>Euheterodonta</taxon>
        <taxon>Imparidentia</taxon>
        <taxon>Neoheterodontei</taxon>
        <taxon>Myida</taxon>
        <taxon>Dreissenoidea</taxon>
        <taxon>Dreissenidae</taxon>
        <taxon>Dreissena</taxon>
    </lineage>
</organism>
<reference evidence="1" key="1">
    <citation type="journal article" date="2019" name="bioRxiv">
        <title>The Genome of the Zebra Mussel, Dreissena polymorpha: A Resource for Invasive Species Research.</title>
        <authorList>
            <person name="McCartney M.A."/>
            <person name="Auch B."/>
            <person name="Kono T."/>
            <person name="Mallez S."/>
            <person name="Zhang Y."/>
            <person name="Obille A."/>
            <person name="Becker A."/>
            <person name="Abrahante J.E."/>
            <person name="Garbe J."/>
            <person name="Badalamenti J.P."/>
            <person name="Herman A."/>
            <person name="Mangelson H."/>
            <person name="Liachko I."/>
            <person name="Sullivan S."/>
            <person name="Sone E.D."/>
            <person name="Koren S."/>
            <person name="Silverstein K.A.T."/>
            <person name="Beckman K.B."/>
            <person name="Gohl D.M."/>
        </authorList>
    </citation>
    <scope>NUCLEOTIDE SEQUENCE</scope>
    <source>
        <strain evidence="1">Duluth1</strain>
        <tissue evidence="1">Whole animal</tissue>
    </source>
</reference>
<evidence type="ECO:0000313" key="1">
    <source>
        <dbReference type="EMBL" id="KAH3891363.1"/>
    </source>
</evidence>
<evidence type="ECO:0000313" key="2">
    <source>
        <dbReference type="Proteomes" id="UP000828390"/>
    </source>
</evidence>
<dbReference type="AlphaFoldDB" id="A0A9D4N7T2"/>
<dbReference type="Proteomes" id="UP000828390">
    <property type="component" value="Unassembled WGS sequence"/>
</dbReference>
<proteinExistence type="predicted"/>
<name>A0A9D4N7T2_DREPO</name>
<accession>A0A9D4N7T2</accession>
<dbReference type="EMBL" id="JAIWYP010000001">
    <property type="protein sequence ID" value="KAH3891363.1"/>
    <property type="molecule type" value="Genomic_DNA"/>
</dbReference>
<gene>
    <name evidence="1" type="ORF">DPMN_015461</name>
</gene>
<protein>
    <submittedName>
        <fullName evidence="1">Uncharacterized protein</fullName>
    </submittedName>
</protein>
<comment type="caution">
    <text evidence="1">The sequence shown here is derived from an EMBL/GenBank/DDBJ whole genome shotgun (WGS) entry which is preliminary data.</text>
</comment>